<feature type="chain" id="PRO_5020352100" description="PGG domain-containing protein" evidence="1">
    <location>
        <begin position="18"/>
        <end position="62"/>
    </location>
</feature>
<keyword evidence="1" id="KW-0732">Signal</keyword>
<dbReference type="EMBL" id="PYDT01000002">
    <property type="protein sequence ID" value="THU69691.1"/>
    <property type="molecule type" value="Genomic_DNA"/>
</dbReference>
<gene>
    <name evidence="2" type="ORF">C4D60_Mb08t17060</name>
</gene>
<dbReference type="PANTHER" id="PTHR46610">
    <property type="entry name" value="OS05G0181300 PROTEIN"/>
    <property type="match status" value="1"/>
</dbReference>
<dbReference type="InterPro" id="IPR045501">
    <property type="entry name" value="DUF6490"/>
</dbReference>
<evidence type="ECO:0000313" key="3">
    <source>
        <dbReference type="Proteomes" id="UP000317650"/>
    </source>
</evidence>
<organism evidence="2 3">
    <name type="scientific">Musa balbisiana</name>
    <name type="common">Banana</name>
    <dbReference type="NCBI Taxonomy" id="52838"/>
    <lineage>
        <taxon>Eukaryota</taxon>
        <taxon>Viridiplantae</taxon>
        <taxon>Streptophyta</taxon>
        <taxon>Embryophyta</taxon>
        <taxon>Tracheophyta</taxon>
        <taxon>Spermatophyta</taxon>
        <taxon>Magnoliopsida</taxon>
        <taxon>Liliopsida</taxon>
        <taxon>Zingiberales</taxon>
        <taxon>Musaceae</taxon>
        <taxon>Musa</taxon>
    </lineage>
</organism>
<dbReference type="PANTHER" id="PTHR46610:SF3">
    <property type="entry name" value="OS01G0238200 PROTEIN"/>
    <property type="match status" value="1"/>
</dbReference>
<reference evidence="2 3" key="1">
    <citation type="journal article" date="2019" name="Nat. Plants">
        <title>Genome sequencing of Musa balbisiana reveals subgenome evolution and function divergence in polyploid bananas.</title>
        <authorList>
            <person name="Yao X."/>
        </authorList>
    </citation>
    <scope>NUCLEOTIDE SEQUENCE [LARGE SCALE GENOMIC DNA]</scope>
    <source>
        <strain evidence="3">cv. DH-PKW</strain>
        <tissue evidence="2">Leaves</tissue>
    </source>
</reference>
<comment type="caution">
    <text evidence="2">The sequence shown here is derived from an EMBL/GenBank/DDBJ whole genome shotgun (WGS) entry which is preliminary data.</text>
</comment>
<evidence type="ECO:0000313" key="2">
    <source>
        <dbReference type="EMBL" id="THU69691.1"/>
    </source>
</evidence>
<dbReference type="Proteomes" id="UP000317650">
    <property type="component" value="Chromosome 8"/>
</dbReference>
<sequence>MVLAFLAINFLAALYRSRDDPWSASFVIASYADLLSLFHCLRLSESTPQESIRRKGSLKMAI</sequence>
<protein>
    <recommendedName>
        <fullName evidence="4">PGG domain-containing protein</fullName>
    </recommendedName>
</protein>
<dbReference type="Pfam" id="PF20100">
    <property type="entry name" value="DUF6490"/>
    <property type="match status" value="1"/>
</dbReference>
<evidence type="ECO:0000256" key="1">
    <source>
        <dbReference type="SAM" id="SignalP"/>
    </source>
</evidence>
<name>A0A4S8K4D5_MUSBA</name>
<evidence type="ECO:0008006" key="4">
    <source>
        <dbReference type="Google" id="ProtNLM"/>
    </source>
</evidence>
<proteinExistence type="predicted"/>
<dbReference type="AlphaFoldDB" id="A0A4S8K4D5"/>
<keyword evidence="3" id="KW-1185">Reference proteome</keyword>
<feature type="signal peptide" evidence="1">
    <location>
        <begin position="1"/>
        <end position="17"/>
    </location>
</feature>
<accession>A0A4S8K4D5</accession>